<dbReference type="Proteomes" id="UP000821845">
    <property type="component" value="Chromosome 4"/>
</dbReference>
<sequence length="1303" mass="140919">METAVVARLIFANLPLLLLIIGCLPLFLVLVPTASSLSSYSVQPTHLGDAAEFEKPASSEAANAASGTTRASPAEAAAAAAANNDNDVEAVAEAAAEAEVQHSPQFPERSRPLDTKRKPAARRADVVSHHAKRHHTTGQHSMTRRQRTTWEEKENKVLTTTGTKRRRENSSPRGADLVKREPVPGKKPMSLWTRGPPQELTGPKGRRLVRRVVRKRRRTTPAAGNGSTEASMTPMSLGTTAIAAEGGLEDRKLEAEDFAKRRRGFTAKTAPAPSGRIENSGVSETSNGSKSLSLSAATSGLPMDETCVSSSQCRAPSYNDGTGSRSSEGPEEPKTLLHATGLTGAVTPPNGIHDRAQAEDGLTETTLTSSTTLDILEWLFGRRVNNGLSGTESAAKKDSFPRLKTKISGSPEPKTSDILLKRFSRTPAVGASPLLDSESNQPTTKNTKDWSPRFSDRLAGVETAASSSSRRIATGSGPRDVTSQKLLNRSNVNLLNSTFSPSQTALEDFSGRFRRLGTSKASEGTVSQSYLPQNEHAVTTSIKAHTNGDRFGGSFDEPFLFPTGNDNGGSGARSGSKGDVVVDEGSSEEDYDDDYEDEDDDDEADDSDDEDVGASSGGQDDPMKRGLFPTFGKRQGLLSGLDVRKRNDIQTQTPFNTGDTTLVSRSHSASAIGDQDREPQQNVAGATQNHEVAIISEDGGLKGDAVRVTTGSVSLISDTLGRSAEHGRTTDNVTDGRTVVVNSSSRSDKLPTTSSVNGSSTKWNPVGNAEVGTTGSSVQVALTEGYSTLQEHPEEAPRLVSNIERYNLSEPTEQGSLTQSASDNTESLNATTSSSEQGSTASVGGVVVSSIRTALTTNLGSITPLSHLGAIPNASAVPETPKKELSKKPTTKGSTRRRLKGSTRRRLKLETTQHNTVPDVLELTSPTGTISSKAQGHTLPEKLHIMCSIGATYPGPYPVDLCDKIMIKDAVAFDQVRIKFTVRSYGKYYLHYAFLALKAQQIKRGSFKIVGLMTWRNIEQFRLLNPSSDAFVEKVERLLLRINLDGLCMDLAGVTRGNIMAYRHILRDMRVRLMDTKFLCSLFDYNVLYKASFQDLLSLLRVFNTTVIHQSVQSISNMETSVPNALRHLTRRKYSLTAALELAMEIRGTSRHRGVCWTLTPWGMEYRLLLPTEATGVGVLARFVRSAVSGSDLCTTYQKLPRLYDNMTATWYLVNDTKWVAYDDRNSLELKIPQLLAAYAPDCVYVEDVQRDDARGVCDRPFPLVSSLQGMLAEALKYTTHLADSLTTAASVALVTDRQGEVV</sequence>
<evidence type="ECO:0000313" key="2">
    <source>
        <dbReference type="Proteomes" id="UP000821845"/>
    </source>
</evidence>
<keyword evidence="2" id="KW-1185">Reference proteome</keyword>
<dbReference type="EMBL" id="CM023484">
    <property type="protein sequence ID" value="KAH6932734.1"/>
    <property type="molecule type" value="Genomic_DNA"/>
</dbReference>
<proteinExistence type="predicted"/>
<gene>
    <name evidence="1" type="ORF">HPB50_009055</name>
</gene>
<comment type="caution">
    <text evidence="1">The sequence shown here is derived from an EMBL/GenBank/DDBJ whole genome shotgun (WGS) entry which is preliminary data.</text>
</comment>
<reference evidence="1" key="1">
    <citation type="submission" date="2020-05" db="EMBL/GenBank/DDBJ databases">
        <title>Large-scale comparative analyses of tick genomes elucidate their genetic diversity and vector capacities.</title>
        <authorList>
            <person name="Jia N."/>
            <person name="Wang J."/>
            <person name="Shi W."/>
            <person name="Du L."/>
            <person name="Sun Y."/>
            <person name="Zhan W."/>
            <person name="Jiang J."/>
            <person name="Wang Q."/>
            <person name="Zhang B."/>
            <person name="Ji P."/>
            <person name="Sakyi L.B."/>
            <person name="Cui X."/>
            <person name="Yuan T."/>
            <person name="Jiang B."/>
            <person name="Yang W."/>
            <person name="Lam T.T.-Y."/>
            <person name="Chang Q."/>
            <person name="Ding S."/>
            <person name="Wang X."/>
            <person name="Zhu J."/>
            <person name="Ruan X."/>
            <person name="Zhao L."/>
            <person name="Wei J."/>
            <person name="Que T."/>
            <person name="Du C."/>
            <person name="Cheng J."/>
            <person name="Dai P."/>
            <person name="Han X."/>
            <person name="Huang E."/>
            <person name="Gao Y."/>
            <person name="Liu J."/>
            <person name="Shao H."/>
            <person name="Ye R."/>
            <person name="Li L."/>
            <person name="Wei W."/>
            <person name="Wang X."/>
            <person name="Wang C."/>
            <person name="Yang T."/>
            <person name="Huo Q."/>
            <person name="Li W."/>
            <person name="Guo W."/>
            <person name="Chen H."/>
            <person name="Zhou L."/>
            <person name="Ni X."/>
            <person name="Tian J."/>
            <person name="Zhou Y."/>
            <person name="Sheng Y."/>
            <person name="Liu T."/>
            <person name="Pan Y."/>
            <person name="Xia L."/>
            <person name="Li J."/>
            <person name="Zhao F."/>
            <person name="Cao W."/>
        </authorList>
    </citation>
    <scope>NUCLEOTIDE SEQUENCE</scope>
    <source>
        <strain evidence="1">Hyas-2018</strain>
    </source>
</reference>
<accession>A0ACB7SG32</accession>
<organism evidence="1 2">
    <name type="scientific">Hyalomma asiaticum</name>
    <name type="common">Tick</name>
    <dbReference type="NCBI Taxonomy" id="266040"/>
    <lineage>
        <taxon>Eukaryota</taxon>
        <taxon>Metazoa</taxon>
        <taxon>Ecdysozoa</taxon>
        <taxon>Arthropoda</taxon>
        <taxon>Chelicerata</taxon>
        <taxon>Arachnida</taxon>
        <taxon>Acari</taxon>
        <taxon>Parasitiformes</taxon>
        <taxon>Ixodida</taxon>
        <taxon>Ixodoidea</taxon>
        <taxon>Ixodidae</taxon>
        <taxon>Hyalomminae</taxon>
        <taxon>Hyalomma</taxon>
    </lineage>
</organism>
<evidence type="ECO:0000313" key="1">
    <source>
        <dbReference type="EMBL" id="KAH6932734.1"/>
    </source>
</evidence>
<name>A0ACB7SG32_HYAAI</name>
<protein>
    <submittedName>
        <fullName evidence="1">Uncharacterized protein</fullName>
    </submittedName>
</protein>